<organism evidence="1 2">
    <name type="scientific">Phytohabitans maris</name>
    <dbReference type="NCBI Taxonomy" id="3071409"/>
    <lineage>
        <taxon>Bacteria</taxon>
        <taxon>Bacillati</taxon>
        <taxon>Actinomycetota</taxon>
        <taxon>Actinomycetes</taxon>
        <taxon>Micromonosporales</taxon>
        <taxon>Micromonosporaceae</taxon>
    </lineage>
</organism>
<accession>A0ABU0ZTZ1</accession>
<evidence type="ECO:0000313" key="1">
    <source>
        <dbReference type="EMBL" id="MDQ7910266.1"/>
    </source>
</evidence>
<protein>
    <recommendedName>
        <fullName evidence="3">Ig-like domain-containing protein</fullName>
    </recommendedName>
</protein>
<reference evidence="1 2" key="1">
    <citation type="submission" date="2023-08" db="EMBL/GenBank/DDBJ databases">
        <title>Phytohabitans sansha sp. nov., isolated from marine sediment.</title>
        <authorList>
            <person name="Zhao Y."/>
            <person name="Yi K."/>
        </authorList>
    </citation>
    <scope>NUCLEOTIDE SEQUENCE [LARGE SCALE GENOMIC DNA]</scope>
    <source>
        <strain evidence="1 2">ZYX-F-186</strain>
    </source>
</reference>
<name>A0ABU0ZTZ1_9ACTN</name>
<gene>
    <name evidence="1" type="ORF">RB614_37810</name>
</gene>
<dbReference type="RefSeq" id="WP_308717517.1">
    <property type="nucleotide sequence ID" value="NZ_JAVHUY010000053.1"/>
</dbReference>
<keyword evidence="2" id="KW-1185">Reference proteome</keyword>
<dbReference type="Proteomes" id="UP001230908">
    <property type="component" value="Unassembled WGS sequence"/>
</dbReference>
<dbReference type="EMBL" id="JAVHUY010000053">
    <property type="protein sequence ID" value="MDQ7910266.1"/>
    <property type="molecule type" value="Genomic_DNA"/>
</dbReference>
<evidence type="ECO:0000313" key="2">
    <source>
        <dbReference type="Proteomes" id="UP001230908"/>
    </source>
</evidence>
<proteinExistence type="predicted"/>
<comment type="caution">
    <text evidence="1">The sequence shown here is derived from an EMBL/GenBank/DDBJ whole genome shotgun (WGS) entry which is preliminary data.</text>
</comment>
<evidence type="ECO:0008006" key="3">
    <source>
        <dbReference type="Google" id="ProtNLM"/>
    </source>
</evidence>
<sequence length="148" mass="15223">MPELRAGTVITGTDVPTMVSAIVTGLESPTSTSFIAGSATCGVAFVAPTTGRVLIEWRANLDNSTNAFTIVAPEVRTGSSVGSGTVVLAASDVNALYGFGTNELGFGCFVPLDGLTPGESYNVRLMHRVTSGTGTIQNSREVIVLPLT</sequence>